<dbReference type="EMBL" id="CM026426">
    <property type="protein sequence ID" value="KAG0574627.1"/>
    <property type="molecule type" value="Genomic_DNA"/>
</dbReference>
<name>A0A8T0HV08_CERPU</name>
<proteinExistence type="predicted"/>
<dbReference type="AlphaFoldDB" id="A0A8T0HV08"/>
<evidence type="ECO:0000256" key="1">
    <source>
        <dbReference type="SAM" id="MobiDB-lite"/>
    </source>
</evidence>
<comment type="caution">
    <text evidence="2">The sequence shown here is derived from an EMBL/GenBank/DDBJ whole genome shotgun (WGS) entry which is preliminary data.</text>
</comment>
<accession>A0A8T0HV08</accession>
<sequence>MSHVHCIAQKLDHQFTYSRPLDINYLAKFLKCWKKYFIKSGGMRHIRCPVEVFTEWRKYWLIAEGKDESIQMTQMRKGKTHRTDNSPVGLNNYSPSNSRCVTTIYKSV</sequence>
<protein>
    <submittedName>
        <fullName evidence="2">Uncharacterized protein</fullName>
    </submittedName>
</protein>
<reference evidence="2" key="1">
    <citation type="submission" date="2020-06" db="EMBL/GenBank/DDBJ databases">
        <title>WGS assembly of Ceratodon purpureus strain R40.</title>
        <authorList>
            <person name="Carey S.B."/>
            <person name="Jenkins J."/>
            <person name="Shu S."/>
            <person name="Lovell J.T."/>
            <person name="Sreedasyam A."/>
            <person name="Maumus F."/>
            <person name="Tiley G.P."/>
            <person name="Fernandez-Pozo N."/>
            <person name="Barry K."/>
            <person name="Chen C."/>
            <person name="Wang M."/>
            <person name="Lipzen A."/>
            <person name="Daum C."/>
            <person name="Saski C.A."/>
            <person name="Payton A.C."/>
            <person name="Mcbreen J.C."/>
            <person name="Conrad R.E."/>
            <person name="Kollar L.M."/>
            <person name="Olsson S."/>
            <person name="Huttunen S."/>
            <person name="Landis J.B."/>
            <person name="Wickett N.J."/>
            <person name="Johnson M.G."/>
            <person name="Rensing S.A."/>
            <person name="Grimwood J."/>
            <person name="Schmutz J."/>
            <person name="Mcdaniel S.F."/>
        </authorList>
    </citation>
    <scope>NUCLEOTIDE SEQUENCE</scope>
    <source>
        <strain evidence="2">R40</strain>
    </source>
</reference>
<evidence type="ECO:0000313" key="2">
    <source>
        <dbReference type="EMBL" id="KAG0574627.1"/>
    </source>
</evidence>
<feature type="region of interest" description="Disordered" evidence="1">
    <location>
        <begin position="72"/>
        <end position="94"/>
    </location>
</feature>
<evidence type="ECO:0000313" key="3">
    <source>
        <dbReference type="Proteomes" id="UP000822688"/>
    </source>
</evidence>
<organism evidence="2 3">
    <name type="scientific">Ceratodon purpureus</name>
    <name type="common">Fire moss</name>
    <name type="synonym">Dicranum purpureum</name>
    <dbReference type="NCBI Taxonomy" id="3225"/>
    <lineage>
        <taxon>Eukaryota</taxon>
        <taxon>Viridiplantae</taxon>
        <taxon>Streptophyta</taxon>
        <taxon>Embryophyta</taxon>
        <taxon>Bryophyta</taxon>
        <taxon>Bryophytina</taxon>
        <taxon>Bryopsida</taxon>
        <taxon>Dicranidae</taxon>
        <taxon>Pseudoditrichales</taxon>
        <taxon>Ditrichaceae</taxon>
        <taxon>Ceratodon</taxon>
    </lineage>
</organism>
<gene>
    <name evidence="2" type="ORF">KC19_VG277700</name>
</gene>
<feature type="compositionally biased region" description="Polar residues" evidence="1">
    <location>
        <begin position="85"/>
        <end position="94"/>
    </location>
</feature>
<dbReference type="Proteomes" id="UP000822688">
    <property type="component" value="Chromosome V"/>
</dbReference>
<keyword evidence="3" id="KW-1185">Reference proteome</keyword>